<evidence type="ECO:0000256" key="5">
    <source>
        <dbReference type="ARBA" id="ARBA00022771"/>
    </source>
</evidence>
<accession>A0A6P8FB81</accession>
<dbReference type="SUPFAM" id="SSF57903">
    <property type="entry name" value="FYVE/PHD zinc finger"/>
    <property type="match status" value="1"/>
</dbReference>
<protein>
    <recommendedName>
        <fullName evidence="3">V(D)J recombination-activating protein 2</fullName>
    </recommendedName>
</protein>
<evidence type="ECO:0000256" key="4">
    <source>
        <dbReference type="ARBA" id="ARBA00022723"/>
    </source>
</evidence>
<evidence type="ECO:0000313" key="14">
    <source>
        <dbReference type="RefSeq" id="XP_031421015.1"/>
    </source>
</evidence>
<dbReference type="GO" id="GO:1905347">
    <property type="term" value="C:endodeoxyribonuclease complex"/>
    <property type="evidence" value="ECO:0007669"/>
    <property type="project" value="Ensembl"/>
</dbReference>
<dbReference type="OrthoDB" id="8512570at2759"/>
<dbReference type="InterPro" id="IPR011011">
    <property type="entry name" value="Znf_FYVE_PHD"/>
</dbReference>
<keyword evidence="7" id="KW-0156">Chromatin regulator</keyword>
<dbReference type="InterPro" id="IPR011043">
    <property type="entry name" value="Gal_Oxase/kelch_b-propeller"/>
</dbReference>
<sequence>MTLQPLTAVNCAGLLQPGCSLLQLDGDTLLFGQKGWPKRSCPTGIFGVRIKENEFKLRPISFSNNSCYLPPLRCPAVARLEPRDGNPESYLIHGGRTPNNELSAALYVVSVESRGCNRKLTLSCQEKELVGEPPGARYGHTASMVHSRGKRACVLFGGRSYLPPAQRTTETWNSVVDCPPQVFLVDLEYGCCTAHYLPELTDGLSFHLALSRGDSVYLLGGHTLSSDSRPPHLFRLRVELLLGSPKLSCEVLDNGLSITSAISTRLGSGHEYIILGGYQADQQKQLQCCSVVLDDVGIRIEPREAPPWSGEICSSRIWFGGSLGKGGALVGVPTEGNPAPADAFYLYQVNFEQERGSGEENLQGHSQESTDLEDSTPLEDSEELYFGREPHELQMMDSEGDTYNEEDEEDESLTGYWIRCCAGCQVDANTWEPFYSTELTRPAMIFCSRGNGGHWVHAQCMDLPELELVRLSENNHKYFCPDHASHSRQEMTPPRQELPLKRLPMKPLHRKAPVKVMTPAKKSFLRRLFD</sequence>
<dbReference type="KEGG" id="char:105900788"/>
<evidence type="ECO:0000256" key="7">
    <source>
        <dbReference type="ARBA" id="ARBA00022853"/>
    </source>
</evidence>
<reference evidence="14" key="1">
    <citation type="submission" date="2025-08" db="UniProtKB">
        <authorList>
            <consortium name="RefSeq"/>
        </authorList>
    </citation>
    <scope>IDENTIFICATION</scope>
</reference>
<evidence type="ECO:0000313" key="13">
    <source>
        <dbReference type="Proteomes" id="UP000515152"/>
    </source>
</evidence>
<dbReference type="GO" id="GO:0065004">
    <property type="term" value="P:protein-DNA complex assembly"/>
    <property type="evidence" value="ECO:0007669"/>
    <property type="project" value="Ensembl"/>
</dbReference>
<feature type="domain" description="Recombination activating protein 2 PHD" evidence="12">
    <location>
        <begin position="415"/>
        <end position="493"/>
    </location>
</feature>
<feature type="binding site" evidence="10">
    <location>
        <position position="457"/>
    </location>
    <ligand>
        <name>Zn(2+)</name>
        <dbReference type="ChEBI" id="CHEBI:29105"/>
        <label>1</label>
    </ligand>
</feature>
<evidence type="ECO:0000256" key="1">
    <source>
        <dbReference type="ARBA" id="ARBA00004123"/>
    </source>
</evidence>
<evidence type="ECO:0000256" key="9">
    <source>
        <dbReference type="ARBA" id="ARBA00023242"/>
    </source>
</evidence>
<organism evidence="13 14">
    <name type="scientific">Clupea harengus</name>
    <name type="common">Atlantic herring</name>
    <dbReference type="NCBI Taxonomy" id="7950"/>
    <lineage>
        <taxon>Eukaryota</taxon>
        <taxon>Metazoa</taxon>
        <taxon>Chordata</taxon>
        <taxon>Craniata</taxon>
        <taxon>Vertebrata</taxon>
        <taxon>Euteleostomi</taxon>
        <taxon>Actinopterygii</taxon>
        <taxon>Neopterygii</taxon>
        <taxon>Teleostei</taxon>
        <taxon>Clupei</taxon>
        <taxon>Clupeiformes</taxon>
        <taxon>Clupeoidei</taxon>
        <taxon>Clupeidae</taxon>
        <taxon>Clupea</taxon>
    </lineage>
</organism>
<dbReference type="InterPro" id="IPR025162">
    <property type="entry name" value="RAG2_PHD"/>
</dbReference>
<feature type="binding site" evidence="10">
    <location>
        <position position="454"/>
    </location>
    <ligand>
        <name>Zn(2+)</name>
        <dbReference type="ChEBI" id="CHEBI:29105"/>
        <label>1</label>
    </ligand>
</feature>
<dbReference type="SUPFAM" id="SSF50965">
    <property type="entry name" value="Galactose oxidase, central domain"/>
    <property type="match status" value="1"/>
</dbReference>
<keyword evidence="4 10" id="KW-0479">Metal-binding</keyword>
<evidence type="ECO:0000256" key="11">
    <source>
        <dbReference type="SAM" id="MobiDB-lite"/>
    </source>
</evidence>
<dbReference type="PANTHER" id="PTHR10960:SF0">
    <property type="entry name" value="V(D)J RECOMBINATION-ACTIVATING PROTEIN 2"/>
    <property type="match status" value="1"/>
</dbReference>
<dbReference type="PANTHER" id="PTHR10960">
    <property type="entry name" value="V D J RECOMBINATION-ACTIVATING PROTEIN 2"/>
    <property type="match status" value="1"/>
</dbReference>
<dbReference type="GO" id="GO:0043565">
    <property type="term" value="F:sequence-specific DNA binding"/>
    <property type="evidence" value="ECO:0007669"/>
    <property type="project" value="Ensembl"/>
</dbReference>
<keyword evidence="6 10" id="KW-0862">Zinc</keyword>
<keyword evidence="5" id="KW-0863">Zinc-finger</keyword>
<dbReference type="GeneID" id="105900788"/>
<dbReference type="RefSeq" id="XP_031421015.1">
    <property type="nucleotide sequence ID" value="XM_031565155.1"/>
</dbReference>
<keyword evidence="8" id="KW-0233">DNA recombination</keyword>
<dbReference type="Gene3D" id="2.120.10.80">
    <property type="entry name" value="Kelch-type beta propeller"/>
    <property type="match status" value="1"/>
</dbReference>
<dbReference type="InterPro" id="IPR015915">
    <property type="entry name" value="Kelch-typ_b-propeller"/>
</dbReference>
<dbReference type="GO" id="GO:0097519">
    <property type="term" value="C:DNA recombinase complex"/>
    <property type="evidence" value="ECO:0007669"/>
    <property type="project" value="Ensembl"/>
</dbReference>
<dbReference type="CTD" id="5897"/>
<dbReference type="GO" id="GO:0008270">
    <property type="term" value="F:zinc ion binding"/>
    <property type="evidence" value="ECO:0007669"/>
    <property type="project" value="UniProtKB-KW"/>
</dbReference>
<dbReference type="AlphaFoldDB" id="A0A6P8FB81"/>
<evidence type="ECO:0000256" key="8">
    <source>
        <dbReference type="ARBA" id="ARBA00023172"/>
    </source>
</evidence>
<feature type="binding site" evidence="10">
    <location>
        <position position="460"/>
    </location>
    <ligand>
        <name>Zn(2+)</name>
        <dbReference type="ChEBI" id="CHEBI:29105"/>
        <label>1</label>
    </ligand>
</feature>
<keyword evidence="13" id="KW-1185">Reference proteome</keyword>
<evidence type="ECO:0000256" key="3">
    <source>
        <dbReference type="ARBA" id="ARBA00021275"/>
    </source>
</evidence>
<feature type="binding site" evidence="10">
    <location>
        <position position="424"/>
    </location>
    <ligand>
        <name>Zn(2+)</name>
        <dbReference type="ChEBI" id="CHEBI:29105"/>
        <label>1</label>
    </ligand>
</feature>
<dbReference type="Proteomes" id="UP000515152">
    <property type="component" value="Chromosome 3"/>
</dbReference>
<dbReference type="Gene3D" id="3.30.160.290">
    <property type="entry name" value="Rag2 PHD finger"/>
    <property type="match status" value="1"/>
</dbReference>
<feature type="binding site" evidence="10">
    <location>
        <position position="480"/>
    </location>
    <ligand>
        <name>Zn(2+)</name>
        <dbReference type="ChEBI" id="CHEBI:29105"/>
        <label>1</label>
    </ligand>
</feature>
<feature type="binding site" evidence="10">
    <location>
        <position position="420"/>
    </location>
    <ligand>
        <name>Zn(2+)</name>
        <dbReference type="ChEBI" id="CHEBI:29105"/>
        <label>1</label>
    </ligand>
</feature>
<dbReference type="GO" id="GO:0005634">
    <property type="term" value="C:nucleus"/>
    <property type="evidence" value="ECO:0007669"/>
    <property type="project" value="UniProtKB-SubCell"/>
</dbReference>
<dbReference type="GO" id="GO:0006325">
    <property type="term" value="P:chromatin organization"/>
    <property type="evidence" value="ECO:0007669"/>
    <property type="project" value="UniProtKB-KW"/>
</dbReference>
<dbReference type="Pfam" id="PF13341">
    <property type="entry name" value="RAG2_PHD"/>
    <property type="match status" value="1"/>
</dbReference>
<feature type="binding site" evidence="10">
    <location>
        <position position="483"/>
    </location>
    <ligand>
        <name>Zn(2+)</name>
        <dbReference type="ChEBI" id="CHEBI:29105"/>
        <label>1</label>
    </ligand>
</feature>
<evidence type="ECO:0000256" key="2">
    <source>
        <dbReference type="ARBA" id="ARBA00008254"/>
    </source>
</evidence>
<proteinExistence type="inferred from homology"/>
<dbReference type="InterPro" id="IPR004321">
    <property type="entry name" value="RAG2"/>
</dbReference>
<evidence type="ECO:0000256" key="10">
    <source>
        <dbReference type="PIRSR" id="PIRSR604321-1"/>
    </source>
</evidence>
<evidence type="ECO:0000259" key="12">
    <source>
        <dbReference type="Pfam" id="PF13341"/>
    </source>
</evidence>
<feature type="region of interest" description="Disordered" evidence="11">
    <location>
        <begin position="356"/>
        <end position="378"/>
    </location>
</feature>
<gene>
    <name evidence="14" type="primary">rag2</name>
</gene>
<keyword evidence="9" id="KW-0539">Nucleus</keyword>
<dbReference type="GO" id="GO:0033152">
    <property type="term" value="P:immunoglobulin V(D)J recombination"/>
    <property type="evidence" value="ECO:0007669"/>
    <property type="project" value="Ensembl"/>
</dbReference>
<feature type="binding site" evidence="10">
    <location>
        <position position="447"/>
    </location>
    <ligand>
        <name>Zn(2+)</name>
        <dbReference type="ChEBI" id="CHEBI:29105"/>
        <label>1</label>
    </ligand>
</feature>
<evidence type="ECO:0000256" key="6">
    <source>
        <dbReference type="ARBA" id="ARBA00022833"/>
    </source>
</evidence>
<comment type="similarity">
    <text evidence="2">Belongs to the RAG2 family.</text>
</comment>
<dbReference type="GO" id="GO:1990238">
    <property type="term" value="F:double-stranded DNA endonuclease activity"/>
    <property type="evidence" value="ECO:0007669"/>
    <property type="project" value="Ensembl"/>
</dbReference>
<dbReference type="GO" id="GO:0048538">
    <property type="term" value="P:thymus development"/>
    <property type="evidence" value="ECO:0007669"/>
    <property type="project" value="Ensembl"/>
</dbReference>
<comment type="subcellular location">
    <subcellularLocation>
        <location evidence="1">Nucleus</location>
    </subcellularLocation>
</comment>
<name>A0A6P8FB81_CLUHA</name>
<dbReference type="Pfam" id="PF03089">
    <property type="entry name" value="RAG2"/>
    <property type="match status" value="1"/>
</dbReference>
<dbReference type="GO" id="GO:0030217">
    <property type="term" value="P:T cell differentiation"/>
    <property type="evidence" value="ECO:0007669"/>
    <property type="project" value="Ensembl"/>
</dbReference>